<dbReference type="OrthoDB" id="9808591at2"/>
<dbReference type="AlphaFoldDB" id="A0A1H2V7A7"/>
<evidence type="ECO:0000256" key="4">
    <source>
        <dbReference type="ARBA" id="ARBA00023014"/>
    </source>
</evidence>
<dbReference type="InterPro" id="IPR058240">
    <property type="entry name" value="rSAM_sf"/>
</dbReference>
<gene>
    <name evidence="6" type="ORF">SAMN05660923_01038</name>
</gene>
<dbReference type="GO" id="GO:0046872">
    <property type="term" value="F:metal ion binding"/>
    <property type="evidence" value="ECO:0007669"/>
    <property type="project" value="UniProtKB-KW"/>
</dbReference>
<dbReference type="SMART" id="SM00729">
    <property type="entry name" value="Elp3"/>
    <property type="match status" value="1"/>
</dbReference>
<keyword evidence="2" id="KW-0479">Metal-binding</keyword>
<evidence type="ECO:0000259" key="5">
    <source>
        <dbReference type="PROSITE" id="PS51918"/>
    </source>
</evidence>
<dbReference type="PANTHER" id="PTHR11228">
    <property type="entry name" value="RADICAL SAM DOMAIN PROTEIN"/>
    <property type="match status" value="1"/>
</dbReference>
<keyword evidence="4" id="KW-0411">Iron-sulfur</keyword>
<sequence length="445" mass="51608">MGLITENFNFYKRGDKYLVIFPEIPYWFVTGKGGMDLLNLLTRNDSLETVSQHIQEKYNIKQSELVCKNFLDSFNKILQLKEKSRESSNYKIELCEFTLSRDCNLKCNSCYRNYGFENNDWVLEKKYINNVLEGLKEYATEECRIGFTGGEPLMQLDLLFYALNKARSLGFNDFYIESNGMLITSEIAKKLYKLGVREVTVVLDGSCEEINCITRPREAFSNILKGIKIFRDNGLVVIARMAIHEKNVSDIENFLRMCSEEKIFPSLTPLAKLGRAKNLNLEPASLNRIVDEIKTGISKSIISNYTAAYTLNNILINSLLHLTRKKSCNIAKNKIFIDANGDVYPCIDSICSEYFKLGSLEECDFKKIWEESPKAKYLRNISVDNFPICRKCDLKYICAGHCRALTYEEYKDLEHPFVWCKDLHDTYIDTMWYIYDMKSRKEVAK</sequence>
<protein>
    <submittedName>
        <fullName evidence="6">Radical SAM additional 4Fe4S-binding SPASM domain-containing protein</fullName>
    </submittedName>
</protein>
<organism evidence="6 7">
    <name type="scientific">Tepidimicrobium xylanilyticum</name>
    <dbReference type="NCBI Taxonomy" id="1123352"/>
    <lineage>
        <taxon>Bacteria</taxon>
        <taxon>Bacillati</taxon>
        <taxon>Bacillota</taxon>
        <taxon>Tissierellia</taxon>
        <taxon>Tissierellales</taxon>
        <taxon>Tepidimicrobiaceae</taxon>
        <taxon>Tepidimicrobium</taxon>
    </lineage>
</organism>
<dbReference type="Pfam" id="PF04055">
    <property type="entry name" value="Radical_SAM"/>
    <property type="match status" value="1"/>
</dbReference>
<evidence type="ECO:0000256" key="3">
    <source>
        <dbReference type="ARBA" id="ARBA00023004"/>
    </source>
</evidence>
<dbReference type="GO" id="GO:0003824">
    <property type="term" value="F:catalytic activity"/>
    <property type="evidence" value="ECO:0007669"/>
    <property type="project" value="InterPro"/>
</dbReference>
<dbReference type="InterPro" id="IPR006638">
    <property type="entry name" value="Elp3/MiaA/NifB-like_rSAM"/>
</dbReference>
<evidence type="ECO:0000256" key="2">
    <source>
        <dbReference type="ARBA" id="ARBA00022723"/>
    </source>
</evidence>
<reference evidence="6 7" key="1">
    <citation type="submission" date="2016-10" db="EMBL/GenBank/DDBJ databases">
        <authorList>
            <person name="de Groot N.N."/>
        </authorList>
    </citation>
    <scope>NUCLEOTIDE SEQUENCE [LARGE SCALE GENOMIC DNA]</scope>
    <source>
        <strain evidence="6 7">DSM 23310</strain>
    </source>
</reference>
<dbReference type="InterPro" id="IPR023885">
    <property type="entry name" value="4Fe4S-binding_SPASM_dom"/>
</dbReference>
<proteinExistence type="predicted"/>
<evidence type="ECO:0000256" key="1">
    <source>
        <dbReference type="ARBA" id="ARBA00022691"/>
    </source>
</evidence>
<dbReference type="PROSITE" id="PS51918">
    <property type="entry name" value="RADICAL_SAM"/>
    <property type="match status" value="1"/>
</dbReference>
<keyword evidence="7" id="KW-1185">Reference proteome</keyword>
<keyword evidence="1" id="KW-0949">S-adenosyl-L-methionine</keyword>
<name>A0A1H2V7A7_9FIRM</name>
<dbReference type="InterPro" id="IPR013785">
    <property type="entry name" value="Aldolase_TIM"/>
</dbReference>
<dbReference type="SUPFAM" id="SSF102114">
    <property type="entry name" value="Radical SAM enzymes"/>
    <property type="match status" value="1"/>
</dbReference>
<dbReference type="CDD" id="cd01335">
    <property type="entry name" value="Radical_SAM"/>
    <property type="match status" value="1"/>
</dbReference>
<dbReference type="Pfam" id="PF13186">
    <property type="entry name" value="SPASM"/>
    <property type="match status" value="1"/>
</dbReference>
<evidence type="ECO:0000313" key="7">
    <source>
        <dbReference type="Proteomes" id="UP000198828"/>
    </source>
</evidence>
<dbReference type="Gene3D" id="3.20.20.70">
    <property type="entry name" value="Aldolase class I"/>
    <property type="match status" value="1"/>
</dbReference>
<feature type="domain" description="Radical SAM core" evidence="5">
    <location>
        <begin position="87"/>
        <end position="308"/>
    </location>
</feature>
<dbReference type="SFLD" id="SFLDG01386">
    <property type="entry name" value="main_SPASM_domain-containing"/>
    <property type="match status" value="1"/>
</dbReference>
<dbReference type="NCBIfam" id="TIGR04085">
    <property type="entry name" value="rSAM_more_4Fe4S"/>
    <property type="match status" value="1"/>
</dbReference>
<dbReference type="SFLD" id="SFLDG01067">
    <property type="entry name" value="SPASM/twitch_domain_containing"/>
    <property type="match status" value="1"/>
</dbReference>
<accession>A0A1H2V7A7</accession>
<dbReference type="InterPro" id="IPR007197">
    <property type="entry name" value="rSAM"/>
</dbReference>
<dbReference type="EMBL" id="FNNG01000003">
    <property type="protein sequence ID" value="SDW64181.1"/>
    <property type="molecule type" value="Genomic_DNA"/>
</dbReference>
<dbReference type="GO" id="GO:0051536">
    <property type="term" value="F:iron-sulfur cluster binding"/>
    <property type="evidence" value="ECO:0007669"/>
    <property type="project" value="UniProtKB-KW"/>
</dbReference>
<evidence type="ECO:0000313" key="6">
    <source>
        <dbReference type="EMBL" id="SDW64181.1"/>
    </source>
</evidence>
<dbReference type="InterPro" id="IPR050377">
    <property type="entry name" value="Radical_SAM_PqqE_MftC-like"/>
</dbReference>
<dbReference type="Proteomes" id="UP000198828">
    <property type="component" value="Unassembled WGS sequence"/>
</dbReference>
<dbReference type="PANTHER" id="PTHR11228:SF7">
    <property type="entry name" value="PQQA PEPTIDE CYCLASE"/>
    <property type="match status" value="1"/>
</dbReference>
<keyword evidence="3" id="KW-0408">Iron</keyword>
<dbReference type="SFLD" id="SFLDS00029">
    <property type="entry name" value="Radical_SAM"/>
    <property type="match status" value="1"/>
</dbReference>
<dbReference type="RefSeq" id="WP_093751481.1">
    <property type="nucleotide sequence ID" value="NZ_FNNG01000003.1"/>
</dbReference>